<reference evidence="2 4" key="1">
    <citation type="journal article" date="2008" name="Science">
        <title>The Physcomitrella genome reveals evolutionary insights into the conquest of land by plants.</title>
        <authorList>
            <person name="Rensing S."/>
            <person name="Lang D."/>
            <person name="Zimmer A."/>
            <person name="Terry A."/>
            <person name="Salamov A."/>
            <person name="Shapiro H."/>
            <person name="Nishiyama T."/>
            <person name="Perroud P.-F."/>
            <person name="Lindquist E."/>
            <person name="Kamisugi Y."/>
            <person name="Tanahashi T."/>
            <person name="Sakakibara K."/>
            <person name="Fujita T."/>
            <person name="Oishi K."/>
            <person name="Shin-I T."/>
            <person name="Kuroki Y."/>
            <person name="Toyoda A."/>
            <person name="Suzuki Y."/>
            <person name="Hashimoto A."/>
            <person name="Yamaguchi K."/>
            <person name="Sugano A."/>
            <person name="Kohara Y."/>
            <person name="Fujiyama A."/>
            <person name="Anterola A."/>
            <person name="Aoki S."/>
            <person name="Ashton N."/>
            <person name="Barbazuk W.B."/>
            <person name="Barker E."/>
            <person name="Bennetzen J."/>
            <person name="Bezanilla M."/>
            <person name="Blankenship R."/>
            <person name="Cho S.H."/>
            <person name="Dutcher S."/>
            <person name="Estelle M."/>
            <person name="Fawcett J.A."/>
            <person name="Gundlach H."/>
            <person name="Hanada K."/>
            <person name="Heyl A."/>
            <person name="Hicks K.A."/>
            <person name="Hugh J."/>
            <person name="Lohr M."/>
            <person name="Mayer K."/>
            <person name="Melkozernov A."/>
            <person name="Murata T."/>
            <person name="Nelson D."/>
            <person name="Pils B."/>
            <person name="Prigge M."/>
            <person name="Reiss B."/>
            <person name="Renner T."/>
            <person name="Rombauts S."/>
            <person name="Rushton P."/>
            <person name="Sanderfoot A."/>
            <person name="Schween G."/>
            <person name="Shiu S.-H."/>
            <person name="Stueber K."/>
            <person name="Theodoulou F.L."/>
            <person name="Tu H."/>
            <person name="Van de Peer Y."/>
            <person name="Verrier P.J."/>
            <person name="Waters E."/>
            <person name="Wood A."/>
            <person name="Yang L."/>
            <person name="Cove D."/>
            <person name="Cuming A."/>
            <person name="Hasebe M."/>
            <person name="Lucas S."/>
            <person name="Mishler D.B."/>
            <person name="Reski R."/>
            <person name="Grigoriev I."/>
            <person name="Quatrano R.S."/>
            <person name="Boore J.L."/>
        </authorList>
    </citation>
    <scope>NUCLEOTIDE SEQUENCE [LARGE SCALE GENOMIC DNA]</scope>
    <source>
        <strain evidence="3 4">cv. Gransden 2004</strain>
    </source>
</reference>
<dbReference type="Gene3D" id="1.10.510.10">
    <property type="entry name" value="Transferase(Phosphotransferase) domain 1"/>
    <property type="match status" value="1"/>
</dbReference>
<dbReference type="InterPro" id="IPR051681">
    <property type="entry name" value="Ser/Thr_Kinases-Pseudokinases"/>
</dbReference>
<dbReference type="Pfam" id="PF00069">
    <property type="entry name" value="Pkinase"/>
    <property type="match status" value="1"/>
</dbReference>
<organism evidence="2">
    <name type="scientific">Physcomitrium patens</name>
    <name type="common">Spreading-leaved earth moss</name>
    <name type="synonym">Physcomitrella patens</name>
    <dbReference type="NCBI Taxonomy" id="3218"/>
    <lineage>
        <taxon>Eukaryota</taxon>
        <taxon>Viridiplantae</taxon>
        <taxon>Streptophyta</taxon>
        <taxon>Embryophyta</taxon>
        <taxon>Bryophyta</taxon>
        <taxon>Bryophytina</taxon>
        <taxon>Bryopsida</taxon>
        <taxon>Funariidae</taxon>
        <taxon>Funariales</taxon>
        <taxon>Funariaceae</taxon>
        <taxon>Physcomitrium</taxon>
    </lineage>
</organism>
<dbReference type="PROSITE" id="PS50011">
    <property type="entry name" value="PROTEIN_KINASE_DOM"/>
    <property type="match status" value="1"/>
</dbReference>
<dbReference type="EMBL" id="ABEU02000004">
    <property type="protein sequence ID" value="PNR55627.1"/>
    <property type="molecule type" value="Genomic_DNA"/>
</dbReference>
<dbReference type="Proteomes" id="UP000006727">
    <property type="component" value="Chromosome 4"/>
</dbReference>
<reference evidence="2 4" key="2">
    <citation type="journal article" date="2018" name="Plant J.">
        <title>The Physcomitrella patens chromosome-scale assembly reveals moss genome structure and evolution.</title>
        <authorList>
            <person name="Lang D."/>
            <person name="Ullrich K.K."/>
            <person name="Murat F."/>
            <person name="Fuchs J."/>
            <person name="Jenkins J."/>
            <person name="Haas F.B."/>
            <person name="Piednoel M."/>
            <person name="Gundlach H."/>
            <person name="Van Bel M."/>
            <person name="Meyberg R."/>
            <person name="Vives C."/>
            <person name="Morata J."/>
            <person name="Symeonidi A."/>
            <person name="Hiss M."/>
            <person name="Muchero W."/>
            <person name="Kamisugi Y."/>
            <person name="Saleh O."/>
            <person name="Blanc G."/>
            <person name="Decker E.L."/>
            <person name="van Gessel N."/>
            <person name="Grimwood J."/>
            <person name="Hayes R.D."/>
            <person name="Graham S.W."/>
            <person name="Gunter L.E."/>
            <person name="McDaniel S.F."/>
            <person name="Hoernstein S.N.W."/>
            <person name="Larsson A."/>
            <person name="Li F.W."/>
            <person name="Perroud P.F."/>
            <person name="Phillips J."/>
            <person name="Ranjan P."/>
            <person name="Rokshar D.S."/>
            <person name="Rothfels C.J."/>
            <person name="Schneider L."/>
            <person name="Shu S."/>
            <person name="Stevenson D.W."/>
            <person name="Thummler F."/>
            <person name="Tillich M."/>
            <person name="Villarreal Aguilar J.C."/>
            <person name="Widiez T."/>
            <person name="Wong G.K."/>
            <person name="Wymore A."/>
            <person name="Zhang Y."/>
            <person name="Zimmer A.D."/>
            <person name="Quatrano R.S."/>
            <person name="Mayer K.F.X."/>
            <person name="Goodstein D."/>
            <person name="Casacuberta J.M."/>
            <person name="Vandepoele K."/>
            <person name="Reski R."/>
            <person name="Cuming A.C."/>
            <person name="Tuskan G.A."/>
            <person name="Maumus F."/>
            <person name="Salse J."/>
            <person name="Schmutz J."/>
            <person name="Rensing S.A."/>
        </authorList>
    </citation>
    <scope>NUCLEOTIDE SEQUENCE [LARGE SCALE GENOMIC DNA]</scope>
    <source>
        <strain evidence="3 4">cv. Gransden 2004</strain>
    </source>
</reference>
<proteinExistence type="predicted"/>
<evidence type="ECO:0000313" key="3">
    <source>
        <dbReference type="EnsemblPlants" id="PAC:32919002.CDS.1"/>
    </source>
</evidence>
<dbReference type="Gene3D" id="3.30.200.20">
    <property type="entry name" value="Phosphorylase Kinase, domain 1"/>
    <property type="match status" value="1"/>
</dbReference>
<dbReference type="InParanoid" id="A0A2K1KPD1"/>
<accession>A0A2K1KPD1</accession>
<dbReference type="GO" id="GO:0007165">
    <property type="term" value="P:signal transduction"/>
    <property type="evidence" value="ECO:0000318"/>
    <property type="project" value="GO_Central"/>
</dbReference>
<dbReference type="GO" id="GO:0004674">
    <property type="term" value="F:protein serine/threonine kinase activity"/>
    <property type="evidence" value="ECO:0000318"/>
    <property type="project" value="GO_Central"/>
</dbReference>
<gene>
    <name evidence="2" type="ORF">PHYPA_006524</name>
</gene>
<reference evidence="3" key="3">
    <citation type="submission" date="2020-12" db="UniProtKB">
        <authorList>
            <consortium name="EnsemblPlants"/>
        </authorList>
    </citation>
    <scope>IDENTIFICATION</scope>
</reference>
<keyword evidence="4" id="KW-1185">Reference proteome</keyword>
<feature type="domain" description="Protein kinase" evidence="1">
    <location>
        <begin position="7"/>
        <end position="198"/>
    </location>
</feature>
<dbReference type="Gramene" id="Pp3c4_20780V3.1">
    <property type="protein sequence ID" value="PAC:32919002.CDS.1"/>
    <property type="gene ID" value="Pp3c4_20780"/>
</dbReference>
<dbReference type="PANTHER" id="PTHR44329:SF271">
    <property type="entry name" value="ATMRK1"/>
    <property type="match status" value="1"/>
</dbReference>
<dbReference type="SUPFAM" id="SSF56112">
    <property type="entry name" value="Protein kinase-like (PK-like)"/>
    <property type="match status" value="1"/>
</dbReference>
<dbReference type="GO" id="GO:0005524">
    <property type="term" value="F:ATP binding"/>
    <property type="evidence" value="ECO:0007669"/>
    <property type="project" value="InterPro"/>
</dbReference>
<dbReference type="PANTHER" id="PTHR44329">
    <property type="entry name" value="SERINE/THREONINE-PROTEIN KINASE TNNI3K-RELATED"/>
    <property type="match status" value="1"/>
</dbReference>
<dbReference type="AlphaFoldDB" id="A0A2K1KPD1"/>
<dbReference type="EnsemblPlants" id="Pp3c4_20780V3.1">
    <property type="protein sequence ID" value="PAC:32919002.CDS.1"/>
    <property type="gene ID" value="Pp3c4_20780"/>
</dbReference>
<evidence type="ECO:0000259" key="1">
    <source>
        <dbReference type="PROSITE" id="PS50011"/>
    </source>
</evidence>
<sequence length="198" mass="22562">MLVHLDVETRKAHGGAAPGIAPSLHSWRDARMENKSSSDHFETYDCAWPRWHCAQRSVQGQDVAIKLLEWAEENTMKKTEVQYYRNEFRQEVAVWHKLDHPNVTEFIGASMGNSDLQIPSAVDGDDGFHHVPNNACCVVVEYLAGGTLKEHLIRSRQKKLSYKVVVQLAWDVSRGLAYLHSQKLIHRGVKTENMFPDI</sequence>
<dbReference type="PaxDb" id="3218-PP1S201_20V6.1"/>
<dbReference type="InterPro" id="IPR011009">
    <property type="entry name" value="Kinase-like_dom_sf"/>
</dbReference>
<name>A0A2K1KPD1_PHYPA</name>
<evidence type="ECO:0000313" key="4">
    <source>
        <dbReference type="Proteomes" id="UP000006727"/>
    </source>
</evidence>
<protein>
    <recommendedName>
        <fullName evidence="1">Protein kinase domain-containing protein</fullName>
    </recommendedName>
</protein>
<evidence type="ECO:0000313" key="2">
    <source>
        <dbReference type="EMBL" id="PNR55627.1"/>
    </source>
</evidence>
<dbReference type="InterPro" id="IPR000719">
    <property type="entry name" value="Prot_kinase_dom"/>
</dbReference>